<sequence length="260" mass="29893">MYMFNDAIWEHIDRFTKAKKTSEIQQQLERFSHQMGFDYFRLLIIFPISMQKSHVALFNNCPTSWFEAYSERHYLTQDPVVFLGLKQTQPIFWNKLDCDSPWLPSASREVMNLAADFGVRNGVSFPLHTPQGEHGILSFISKEKSNSDLMFENVPLLSFCASYIFNSALQLIKSRPDLMKHLTELSDREKECLFWASEGKTSWEIATILGISERTVNFHLNQVTNKTDSKNRNQAIAKSISSGIIVPSLDDVTITNLRLS</sequence>
<evidence type="ECO:0000256" key="1">
    <source>
        <dbReference type="ARBA" id="ARBA00023015"/>
    </source>
</evidence>
<evidence type="ECO:0000259" key="4">
    <source>
        <dbReference type="PROSITE" id="PS50043"/>
    </source>
</evidence>
<dbReference type="Pfam" id="PF00196">
    <property type="entry name" value="GerE"/>
    <property type="match status" value="1"/>
</dbReference>
<dbReference type="InterPro" id="IPR000792">
    <property type="entry name" value="Tscrpt_reg_LuxR_C"/>
</dbReference>
<keyword evidence="1" id="KW-0805">Transcription regulation</keyword>
<evidence type="ECO:0000256" key="3">
    <source>
        <dbReference type="ARBA" id="ARBA00023163"/>
    </source>
</evidence>
<dbReference type="InterPro" id="IPR036693">
    <property type="entry name" value="TF_LuxR_autoind-bd_dom_sf"/>
</dbReference>
<dbReference type="GO" id="GO:0006355">
    <property type="term" value="P:regulation of DNA-templated transcription"/>
    <property type="evidence" value="ECO:0007669"/>
    <property type="project" value="InterPro"/>
</dbReference>
<gene>
    <name evidence="5" type="ordered locus">ASA_4324</name>
</gene>
<dbReference type="SMART" id="SM00421">
    <property type="entry name" value="HTH_LUXR"/>
    <property type="match status" value="1"/>
</dbReference>
<dbReference type="InterPro" id="IPR005143">
    <property type="entry name" value="TF_LuxR_autoind-bd_dom"/>
</dbReference>
<dbReference type="EMBL" id="CP000644">
    <property type="protein sequence ID" value="ABO92241.1"/>
    <property type="molecule type" value="Genomic_DNA"/>
</dbReference>
<dbReference type="InterPro" id="IPR016032">
    <property type="entry name" value="Sig_transdc_resp-reg_C-effctor"/>
</dbReference>
<protein>
    <submittedName>
        <fullName evidence="5">Transcriptional regulator, LuxR family</fullName>
    </submittedName>
</protein>
<dbReference type="InterPro" id="IPR036388">
    <property type="entry name" value="WH-like_DNA-bd_sf"/>
</dbReference>
<name>A4STL9_AERS4</name>
<dbReference type="GO" id="GO:0003677">
    <property type="term" value="F:DNA binding"/>
    <property type="evidence" value="ECO:0007669"/>
    <property type="project" value="UniProtKB-KW"/>
</dbReference>
<dbReference type="KEGG" id="asa:ASA_4324"/>
<dbReference type="Pfam" id="PF03472">
    <property type="entry name" value="Autoind_bind"/>
    <property type="match status" value="1"/>
</dbReference>
<dbReference type="PANTHER" id="PTHR44688:SF16">
    <property type="entry name" value="DNA-BINDING TRANSCRIPTIONAL ACTIVATOR DEVR_DOSR"/>
    <property type="match status" value="1"/>
</dbReference>
<feature type="domain" description="HTH luxR-type" evidence="4">
    <location>
        <begin position="178"/>
        <end position="243"/>
    </location>
</feature>
<dbReference type="CDD" id="cd06170">
    <property type="entry name" value="LuxR_C_like"/>
    <property type="match status" value="1"/>
</dbReference>
<dbReference type="Gene3D" id="3.30.450.80">
    <property type="entry name" value="Transcription factor LuxR-like, autoinducer-binding domain"/>
    <property type="match status" value="1"/>
</dbReference>
<evidence type="ECO:0000256" key="2">
    <source>
        <dbReference type="ARBA" id="ARBA00023125"/>
    </source>
</evidence>
<dbReference type="PROSITE" id="PS50043">
    <property type="entry name" value="HTH_LUXR_2"/>
    <property type="match status" value="1"/>
</dbReference>
<proteinExistence type="predicted"/>
<accession>A4STL9</accession>
<dbReference type="PANTHER" id="PTHR44688">
    <property type="entry name" value="DNA-BINDING TRANSCRIPTIONAL ACTIVATOR DEVR_DOSR"/>
    <property type="match status" value="1"/>
</dbReference>
<dbReference type="AlphaFoldDB" id="A4STL9"/>
<keyword evidence="2" id="KW-0238">DNA-binding</keyword>
<keyword evidence="3" id="KW-0804">Transcription</keyword>
<dbReference type="PRINTS" id="PR00038">
    <property type="entry name" value="HTHLUXR"/>
</dbReference>
<reference evidence="6" key="1">
    <citation type="journal article" date="2008" name="BMC Genomics">
        <title>The genome of Aeromonas salmonicida subsp. salmonicida A449: insights into the evolution of a fish pathogen.</title>
        <authorList>
            <person name="Reith M.E."/>
            <person name="Singh R.K."/>
            <person name="Curtis B."/>
            <person name="Boyd J.M."/>
            <person name="Bouevitch A."/>
            <person name="Kimball J."/>
            <person name="Munholland J."/>
            <person name="Murphy C."/>
            <person name="Sarty D."/>
            <person name="Williams J."/>
            <person name="Nash J.H."/>
            <person name="Johnson S.C."/>
            <person name="Brown L.L."/>
        </authorList>
    </citation>
    <scope>NUCLEOTIDE SEQUENCE [LARGE SCALE GENOMIC DNA]</scope>
    <source>
        <strain evidence="6">A449</strain>
    </source>
</reference>
<evidence type="ECO:0000313" key="5">
    <source>
        <dbReference type="EMBL" id="ABO92241.1"/>
    </source>
</evidence>
<organism evidence="5 6">
    <name type="scientific">Aeromonas salmonicida (strain A449)</name>
    <dbReference type="NCBI Taxonomy" id="382245"/>
    <lineage>
        <taxon>Bacteria</taxon>
        <taxon>Pseudomonadati</taxon>
        <taxon>Pseudomonadota</taxon>
        <taxon>Gammaproteobacteria</taxon>
        <taxon>Aeromonadales</taxon>
        <taxon>Aeromonadaceae</taxon>
        <taxon>Aeromonas</taxon>
    </lineage>
</organism>
<dbReference type="SUPFAM" id="SSF75516">
    <property type="entry name" value="Pheromone-binding domain of LuxR-like quorum-sensing transcription factors"/>
    <property type="match status" value="1"/>
</dbReference>
<dbReference type="Gene3D" id="1.10.10.10">
    <property type="entry name" value="Winged helix-like DNA-binding domain superfamily/Winged helix DNA-binding domain"/>
    <property type="match status" value="1"/>
</dbReference>
<dbReference type="eggNOG" id="COG2197">
    <property type="taxonomic scope" value="Bacteria"/>
</dbReference>
<dbReference type="HOGENOM" id="CLU_072786_4_1_6"/>
<dbReference type="STRING" id="29491.GCA_000820065_02007"/>
<dbReference type="Proteomes" id="UP000000225">
    <property type="component" value="Chromosome"/>
</dbReference>
<evidence type="ECO:0000313" key="6">
    <source>
        <dbReference type="Proteomes" id="UP000000225"/>
    </source>
</evidence>
<dbReference type="SUPFAM" id="SSF46894">
    <property type="entry name" value="C-terminal effector domain of the bipartite response regulators"/>
    <property type="match status" value="1"/>
</dbReference>